<feature type="transmembrane region" description="Helical" evidence="4">
    <location>
        <begin position="488"/>
        <end position="508"/>
    </location>
</feature>
<feature type="transmembrane region" description="Helical" evidence="4">
    <location>
        <begin position="458"/>
        <end position="476"/>
    </location>
</feature>
<dbReference type="GO" id="GO:0046983">
    <property type="term" value="F:protein dimerization activity"/>
    <property type="evidence" value="ECO:0007669"/>
    <property type="project" value="InterPro"/>
</dbReference>
<reference evidence="7" key="1">
    <citation type="submission" date="2020-05" db="EMBL/GenBank/DDBJ databases">
        <authorList>
            <person name="Chiriac C."/>
            <person name="Salcher M."/>
            <person name="Ghai R."/>
            <person name="Kavagutti S V."/>
        </authorList>
    </citation>
    <scope>NUCLEOTIDE SEQUENCE</scope>
</reference>
<evidence type="ECO:0000259" key="5">
    <source>
        <dbReference type="Pfam" id="PF07730"/>
    </source>
</evidence>
<evidence type="ECO:0000256" key="4">
    <source>
        <dbReference type="SAM" id="Phobius"/>
    </source>
</evidence>
<dbReference type="CDD" id="cd16917">
    <property type="entry name" value="HATPase_UhpB-NarQ-NarX-like"/>
    <property type="match status" value="1"/>
</dbReference>
<evidence type="ECO:0000256" key="2">
    <source>
        <dbReference type="ARBA" id="ARBA00022777"/>
    </source>
</evidence>
<feature type="transmembrane region" description="Helical" evidence="4">
    <location>
        <begin position="67"/>
        <end position="87"/>
    </location>
</feature>
<feature type="transmembrane region" description="Helical" evidence="4">
    <location>
        <begin position="178"/>
        <end position="198"/>
    </location>
</feature>
<keyword evidence="4" id="KW-0472">Membrane</keyword>
<dbReference type="AlphaFoldDB" id="A0A6J6F213"/>
<dbReference type="Gene3D" id="3.30.565.10">
    <property type="entry name" value="Histidine kinase-like ATPase, C-terminal domain"/>
    <property type="match status" value="1"/>
</dbReference>
<dbReference type="GO" id="GO:0005524">
    <property type="term" value="F:ATP binding"/>
    <property type="evidence" value="ECO:0007669"/>
    <property type="project" value="UniProtKB-KW"/>
</dbReference>
<accession>A0A6J6F213</accession>
<feature type="compositionally biased region" description="Low complexity" evidence="3">
    <location>
        <begin position="402"/>
        <end position="414"/>
    </location>
</feature>
<evidence type="ECO:0000256" key="3">
    <source>
        <dbReference type="SAM" id="MobiDB-lite"/>
    </source>
</evidence>
<feature type="transmembrane region" description="Helical" evidence="4">
    <location>
        <begin position="99"/>
        <end position="119"/>
    </location>
</feature>
<proteinExistence type="predicted"/>
<feature type="transmembrane region" description="Helical" evidence="4">
    <location>
        <begin position="149"/>
        <end position="166"/>
    </location>
</feature>
<sequence>MTSSSTPSGVPAPTDTVTLAASVAHQEPTDPVERARAMIRAAVIGDAAAQVMVVVLAFTLVDDPLIWVLWGARWVVLLGGLLALRTLDRPTGAPRGPDQALQVLSIGHVVGGIASAIVLPEYAPLVTLVMFGDLEMIVLLPRHARRPQIAIALFGCASTALLGAVVEPSLGDSVPGWLLVSVFLSHLVATGWSAAAIARGTYDELVAQRAHARRVADRLAGVTADERRRIEAALSDGVMTDLSRLDDLLVDVGRHLAAGDGHRASAVAEDGAELAQRALGDLRRVAHGIFPDTLRRHGLAPAVSALGAAAPTPWRVTSSLAPDRRFPSDVEAATYSWVSDLISGSVSDGEVRTISLDEPHGSLHLTVAGPTGAPSPSTLDRLDAAAGRTRSDGGAAILTFGPAEPSESTAPPATVDRDVPDDSMSDTRIVERFLWWGRRLCIVGLGATSALALATRSVPLALVAATLVGTLLLVSAARRALVARRLDLMLVFVCAETCLSALVVTALVPPIASVTGLITALPLLLALPFLDRRALHAVTVMQTAVLAVVSLIGMAGTGLLAEDVPILVLAIGTPAAAVGVAALVAATLVSITDEAQAQVDRTRAALRTLVRRSDDERRRIERDLHDGAQQHVVAASMQCRALARSATTRPDDAAALVTQLRGQLREARAEVVALVAGAFPEVFAEGRLTLAVRRSAALCGLPTTVVAPIDADVPAEIALPVAYCIHEGLQNAAKHAGPEATVTVRVELADGAVHFEVADDGHGFDPADGAPAGHGLRSLSDRMEVIGGDIRLLSDGVGRGARLIGRAPVPAHR</sequence>
<keyword evidence="4" id="KW-1133">Transmembrane helix</keyword>
<feature type="transmembrane region" description="Helical" evidence="4">
    <location>
        <begin position="537"/>
        <end position="560"/>
    </location>
</feature>
<dbReference type="PANTHER" id="PTHR24421">
    <property type="entry name" value="NITRATE/NITRITE SENSOR PROTEIN NARX-RELATED"/>
    <property type="match status" value="1"/>
</dbReference>
<feature type="transmembrane region" description="Helical" evidence="4">
    <location>
        <begin position="566"/>
        <end position="591"/>
    </location>
</feature>
<dbReference type="SUPFAM" id="SSF55874">
    <property type="entry name" value="ATPase domain of HSP90 chaperone/DNA topoisomerase II/histidine kinase"/>
    <property type="match status" value="1"/>
</dbReference>
<feature type="domain" description="Histidine kinase/HSP90-like ATPase" evidence="6">
    <location>
        <begin position="711"/>
        <end position="774"/>
    </location>
</feature>
<organism evidence="7">
    <name type="scientific">freshwater metagenome</name>
    <dbReference type="NCBI Taxonomy" id="449393"/>
    <lineage>
        <taxon>unclassified sequences</taxon>
        <taxon>metagenomes</taxon>
        <taxon>ecological metagenomes</taxon>
    </lineage>
</organism>
<name>A0A6J6F213_9ZZZZ</name>
<keyword evidence="1" id="KW-0808">Transferase</keyword>
<protein>
    <submittedName>
        <fullName evidence="7">Unannotated protein</fullName>
    </submittedName>
</protein>
<dbReference type="InterPro" id="IPR003594">
    <property type="entry name" value="HATPase_dom"/>
</dbReference>
<gene>
    <name evidence="7" type="ORF">UFOPK1493_03077</name>
</gene>
<dbReference type="EMBL" id="CAEZSR010000153">
    <property type="protein sequence ID" value="CAB4580984.1"/>
    <property type="molecule type" value="Genomic_DNA"/>
</dbReference>
<feature type="domain" description="Signal transduction histidine kinase subgroup 3 dimerisation and phosphoacceptor" evidence="5">
    <location>
        <begin position="616"/>
        <end position="676"/>
    </location>
</feature>
<feature type="transmembrane region" description="Helical" evidence="4">
    <location>
        <begin position="514"/>
        <end position="530"/>
    </location>
</feature>
<dbReference type="Gene3D" id="1.20.5.1930">
    <property type="match status" value="1"/>
</dbReference>
<dbReference type="Pfam" id="PF13581">
    <property type="entry name" value="HATPase_c_2"/>
    <property type="match status" value="1"/>
</dbReference>
<feature type="transmembrane region" description="Helical" evidence="4">
    <location>
        <begin position="433"/>
        <end position="452"/>
    </location>
</feature>
<dbReference type="GO" id="GO:0016020">
    <property type="term" value="C:membrane"/>
    <property type="evidence" value="ECO:0007669"/>
    <property type="project" value="InterPro"/>
</dbReference>
<keyword evidence="4" id="KW-0812">Transmembrane</keyword>
<dbReference type="Pfam" id="PF07730">
    <property type="entry name" value="HisKA_3"/>
    <property type="match status" value="1"/>
</dbReference>
<dbReference type="GO" id="GO:0000155">
    <property type="term" value="F:phosphorelay sensor kinase activity"/>
    <property type="evidence" value="ECO:0007669"/>
    <property type="project" value="InterPro"/>
</dbReference>
<dbReference type="InterPro" id="IPR011712">
    <property type="entry name" value="Sig_transdc_His_kin_sub3_dim/P"/>
</dbReference>
<keyword evidence="2" id="KW-0418">Kinase</keyword>
<evidence type="ECO:0000313" key="7">
    <source>
        <dbReference type="EMBL" id="CAB4580984.1"/>
    </source>
</evidence>
<feature type="transmembrane region" description="Helical" evidence="4">
    <location>
        <begin position="41"/>
        <end position="61"/>
    </location>
</feature>
<dbReference type="InterPro" id="IPR036890">
    <property type="entry name" value="HATPase_C_sf"/>
</dbReference>
<evidence type="ECO:0000259" key="6">
    <source>
        <dbReference type="Pfam" id="PF13581"/>
    </source>
</evidence>
<feature type="region of interest" description="Disordered" evidence="3">
    <location>
        <begin position="399"/>
        <end position="421"/>
    </location>
</feature>
<evidence type="ECO:0000256" key="1">
    <source>
        <dbReference type="ARBA" id="ARBA00022679"/>
    </source>
</evidence>
<dbReference type="InterPro" id="IPR050482">
    <property type="entry name" value="Sensor_HK_TwoCompSys"/>
</dbReference>